<evidence type="ECO:0000313" key="2">
    <source>
        <dbReference type="Proteomes" id="UP000886501"/>
    </source>
</evidence>
<name>A0ACB6Z5V7_THEGA</name>
<evidence type="ECO:0000313" key="1">
    <source>
        <dbReference type="EMBL" id="KAF9645036.1"/>
    </source>
</evidence>
<organism evidence="1 2">
    <name type="scientific">Thelephora ganbajun</name>
    <name type="common">Ganba fungus</name>
    <dbReference type="NCBI Taxonomy" id="370292"/>
    <lineage>
        <taxon>Eukaryota</taxon>
        <taxon>Fungi</taxon>
        <taxon>Dikarya</taxon>
        <taxon>Basidiomycota</taxon>
        <taxon>Agaricomycotina</taxon>
        <taxon>Agaricomycetes</taxon>
        <taxon>Thelephorales</taxon>
        <taxon>Thelephoraceae</taxon>
        <taxon>Thelephora</taxon>
    </lineage>
</organism>
<proteinExistence type="predicted"/>
<accession>A0ACB6Z5V7</accession>
<gene>
    <name evidence="1" type="ORF">BDM02DRAFT_3190072</name>
</gene>
<comment type="caution">
    <text evidence="1">The sequence shown here is derived from an EMBL/GenBank/DDBJ whole genome shotgun (WGS) entry which is preliminary data.</text>
</comment>
<sequence>MVSKDPTTQSNYMDVYTTHISLDWHIDFDNKIISGSATHKLTVASSGVKEVIFDTLDLDVKEVTISSQSVEYSLGNKHEVMGSALVIALPSSSVANSELEVTISYATTSGCTALQWLTKEQTQGKTFQYLFSQCQPIYARSLLPVQGMDIALSDAREQVLNVERWSISDSPSVKITYSAQVTSILPVLLSAIRVSPPSGGPPHDGKVIGKDLVVYTYDQPVAIPSYLIAIAAGDLRYRAFTKPAGKTWSSGIWTEPSLLDAAFWEFSEDTTRQLANDSWIRFLAAEEKLVGDYRFGTYDLLVLPPSFPYGGMENACLSFLNPTLLAGDRSLVDVVVHELTHSWFGNGITHVHASHFWLNEGWTTYMERVLQQILHGLAERSFSYVIGNKALRNDLERYVERPKYQRLVIDFEPGEDPDEAYSSVPYEKGANLLLHLERTVGGLDVFLPYVRDYVETFSGKSIATQQWKDHLYVYFQKHGGEEKIKALDSIDWNGWFYGEGVELPIQVDLDLTLAKQAYALADRWDASRTIDISKTSFSAVDMDGFRSNQKVVFLERLQALSPLPASHIAHLGGLYKVADTSNAEIRFRFYELALRDPSSVPEHLAQDAARWVVGDDGSGVIKGRAKFCRPVFRSIVKIDRDLAIKYFEKHKAEFHPIARKLIEKDIGVH</sequence>
<protein>
    <submittedName>
        <fullName evidence="1">Zincin</fullName>
    </submittedName>
</protein>
<dbReference type="EMBL" id="MU118107">
    <property type="protein sequence ID" value="KAF9645036.1"/>
    <property type="molecule type" value="Genomic_DNA"/>
</dbReference>
<keyword evidence="2" id="KW-1185">Reference proteome</keyword>
<reference evidence="1" key="1">
    <citation type="submission" date="2019-10" db="EMBL/GenBank/DDBJ databases">
        <authorList>
            <consortium name="DOE Joint Genome Institute"/>
            <person name="Kuo A."/>
            <person name="Miyauchi S."/>
            <person name="Kiss E."/>
            <person name="Drula E."/>
            <person name="Kohler A."/>
            <person name="Sanchez-Garcia M."/>
            <person name="Andreopoulos B."/>
            <person name="Barry K.W."/>
            <person name="Bonito G."/>
            <person name="Buee M."/>
            <person name="Carver A."/>
            <person name="Chen C."/>
            <person name="Cichocki N."/>
            <person name="Clum A."/>
            <person name="Culley D."/>
            <person name="Crous P.W."/>
            <person name="Fauchery L."/>
            <person name="Girlanda M."/>
            <person name="Hayes R."/>
            <person name="Keri Z."/>
            <person name="Labutti K."/>
            <person name="Lipzen A."/>
            <person name="Lombard V."/>
            <person name="Magnuson J."/>
            <person name="Maillard F."/>
            <person name="Morin E."/>
            <person name="Murat C."/>
            <person name="Nolan M."/>
            <person name="Ohm R."/>
            <person name="Pangilinan J."/>
            <person name="Pereira M."/>
            <person name="Perotto S."/>
            <person name="Peter M."/>
            <person name="Riley R."/>
            <person name="Sitrit Y."/>
            <person name="Stielow B."/>
            <person name="Szollosi G."/>
            <person name="Zifcakova L."/>
            <person name="Stursova M."/>
            <person name="Spatafora J.W."/>
            <person name="Tedersoo L."/>
            <person name="Vaario L.-M."/>
            <person name="Yamada A."/>
            <person name="Yan M."/>
            <person name="Wang P."/>
            <person name="Xu J."/>
            <person name="Bruns T."/>
            <person name="Baldrian P."/>
            <person name="Vilgalys R."/>
            <person name="Henrissat B."/>
            <person name="Grigoriev I.V."/>
            <person name="Hibbett D."/>
            <person name="Nagy L.G."/>
            <person name="Martin F.M."/>
        </authorList>
    </citation>
    <scope>NUCLEOTIDE SEQUENCE</scope>
    <source>
        <strain evidence="1">P2</strain>
    </source>
</reference>
<reference evidence="1" key="2">
    <citation type="journal article" date="2020" name="Nat. Commun.">
        <title>Large-scale genome sequencing of mycorrhizal fungi provides insights into the early evolution of symbiotic traits.</title>
        <authorList>
            <person name="Miyauchi S."/>
            <person name="Kiss E."/>
            <person name="Kuo A."/>
            <person name="Drula E."/>
            <person name="Kohler A."/>
            <person name="Sanchez-Garcia M."/>
            <person name="Morin E."/>
            <person name="Andreopoulos B."/>
            <person name="Barry K.W."/>
            <person name="Bonito G."/>
            <person name="Buee M."/>
            <person name="Carver A."/>
            <person name="Chen C."/>
            <person name="Cichocki N."/>
            <person name="Clum A."/>
            <person name="Culley D."/>
            <person name="Crous P.W."/>
            <person name="Fauchery L."/>
            <person name="Girlanda M."/>
            <person name="Hayes R.D."/>
            <person name="Keri Z."/>
            <person name="LaButti K."/>
            <person name="Lipzen A."/>
            <person name="Lombard V."/>
            <person name="Magnuson J."/>
            <person name="Maillard F."/>
            <person name="Murat C."/>
            <person name="Nolan M."/>
            <person name="Ohm R.A."/>
            <person name="Pangilinan J."/>
            <person name="Pereira M.F."/>
            <person name="Perotto S."/>
            <person name="Peter M."/>
            <person name="Pfister S."/>
            <person name="Riley R."/>
            <person name="Sitrit Y."/>
            <person name="Stielow J.B."/>
            <person name="Szollosi G."/>
            <person name="Zifcakova L."/>
            <person name="Stursova M."/>
            <person name="Spatafora J.W."/>
            <person name="Tedersoo L."/>
            <person name="Vaario L.M."/>
            <person name="Yamada A."/>
            <person name="Yan M."/>
            <person name="Wang P."/>
            <person name="Xu J."/>
            <person name="Bruns T."/>
            <person name="Baldrian P."/>
            <person name="Vilgalys R."/>
            <person name="Dunand C."/>
            <person name="Henrissat B."/>
            <person name="Grigoriev I.V."/>
            <person name="Hibbett D."/>
            <person name="Nagy L.G."/>
            <person name="Martin F.M."/>
        </authorList>
    </citation>
    <scope>NUCLEOTIDE SEQUENCE</scope>
    <source>
        <strain evidence="1">P2</strain>
    </source>
</reference>
<dbReference type="Proteomes" id="UP000886501">
    <property type="component" value="Unassembled WGS sequence"/>
</dbReference>